<evidence type="ECO:0000313" key="8">
    <source>
        <dbReference type="RefSeq" id="XP_020663103.2"/>
    </source>
</evidence>
<dbReference type="InterPro" id="IPR050579">
    <property type="entry name" value="PMP-22/EMP/MP20-like"/>
</dbReference>
<comment type="subcellular location">
    <subcellularLocation>
        <location evidence="1">Membrane</location>
        <topology evidence="1">Multi-pass membrane protein</topology>
    </subcellularLocation>
</comment>
<keyword evidence="5 6" id="KW-0472">Membrane</keyword>
<accession>A0A6J0UT13</accession>
<dbReference type="PANTHER" id="PTHR10671:SF34">
    <property type="entry name" value="PROTEIN NKG7"/>
    <property type="match status" value="1"/>
</dbReference>
<feature type="transmembrane region" description="Helical" evidence="6">
    <location>
        <begin position="7"/>
        <end position="30"/>
    </location>
</feature>
<dbReference type="InterPro" id="IPR004031">
    <property type="entry name" value="PMP22/EMP/MP20/Claudin"/>
</dbReference>
<evidence type="ECO:0000256" key="3">
    <source>
        <dbReference type="ARBA" id="ARBA00022692"/>
    </source>
</evidence>
<feature type="transmembrane region" description="Helical" evidence="6">
    <location>
        <begin position="139"/>
        <end position="161"/>
    </location>
</feature>
<feature type="transmembrane region" description="Helical" evidence="6">
    <location>
        <begin position="98"/>
        <end position="119"/>
    </location>
</feature>
<reference evidence="8 9" key="1">
    <citation type="submission" date="2025-05" db="UniProtKB">
        <authorList>
            <consortium name="RefSeq"/>
        </authorList>
    </citation>
    <scope>IDENTIFICATION</scope>
</reference>
<dbReference type="Gene3D" id="1.20.140.150">
    <property type="match status" value="1"/>
</dbReference>
<evidence type="ECO:0000256" key="1">
    <source>
        <dbReference type="ARBA" id="ARBA00004141"/>
    </source>
</evidence>
<dbReference type="OrthoDB" id="9427654at2759"/>
<feature type="transmembrane region" description="Helical" evidence="6">
    <location>
        <begin position="66"/>
        <end position="86"/>
    </location>
</feature>
<dbReference type="AlphaFoldDB" id="A0A6J0UT13"/>
<evidence type="ECO:0000313" key="9">
    <source>
        <dbReference type="RefSeq" id="XP_020663104.2"/>
    </source>
</evidence>
<dbReference type="GeneID" id="110086504"/>
<gene>
    <name evidence="8 9 10" type="primary">LOC110086504</name>
</gene>
<sequence length="171" mass="18985">MLFCRIFSLLLASISIAFLLMALITDYWIVAYGPSDISHSGLWQECVNGKCFVPKVIDGYITATRFFLILASVVTLAAVIFLFISFMPFNCGYVGRPFISSIAAFVAGFFTLIAVAVFTSESWGKNKDPQIQVTFEWSFYLGWAAFPLLLLAGIFSLIAHLRSPQSGYESM</sequence>
<evidence type="ECO:0000313" key="7">
    <source>
        <dbReference type="Proteomes" id="UP001652642"/>
    </source>
</evidence>
<dbReference type="InterPro" id="IPR004032">
    <property type="entry name" value="PMP22_EMP_MP20"/>
</dbReference>
<organism evidence="7 8">
    <name type="scientific">Pogona vitticeps</name>
    <name type="common">central bearded dragon</name>
    <dbReference type="NCBI Taxonomy" id="103695"/>
    <lineage>
        <taxon>Eukaryota</taxon>
        <taxon>Metazoa</taxon>
        <taxon>Chordata</taxon>
        <taxon>Craniata</taxon>
        <taxon>Vertebrata</taxon>
        <taxon>Euteleostomi</taxon>
        <taxon>Lepidosauria</taxon>
        <taxon>Squamata</taxon>
        <taxon>Bifurcata</taxon>
        <taxon>Unidentata</taxon>
        <taxon>Episquamata</taxon>
        <taxon>Toxicofera</taxon>
        <taxon>Iguania</taxon>
        <taxon>Acrodonta</taxon>
        <taxon>Agamidae</taxon>
        <taxon>Amphibolurinae</taxon>
        <taxon>Pogona</taxon>
    </lineage>
</organism>
<keyword evidence="3 6" id="KW-0812">Transmembrane</keyword>
<keyword evidence="4 6" id="KW-1133">Transmembrane helix</keyword>
<dbReference type="PROSITE" id="PS01221">
    <property type="entry name" value="PMP22_1"/>
    <property type="match status" value="1"/>
</dbReference>
<evidence type="ECO:0000256" key="2">
    <source>
        <dbReference type="ARBA" id="ARBA00006864"/>
    </source>
</evidence>
<dbReference type="PANTHER" id="PTHR10671">
    <property type="entry name" value="EPITHELIAL MEMBRANE PROTEIN-RELATED"/>
    <property type="match status" value="1"/>
</dbReference>
<dbReference type="GO" id="GO:0005886">
    <property type="term" value="C:plasma membrane"/>
    <property type="evidence" value="ECO:0007669"/>
    <property type="project" value="TreeGrafter"/>
</dbReference>
<dbReference type="KEGG" id="pvt:110086504"/>
<comment type="similarity">
    <text evidence="2">Belongs to the PMP-22/EMP/MP20 family.</text>
</comment>
<proteinExistence type="inferred from homology"/>
<dbReference type="Pfam" id="PF00822">
    <property type="entry name" value="PMP22_Claudin"/>
    <property type="match status" value="1"/>
</dbReference>
<protein>
    <submittedName>
        <fullName evidence="8 9">Protein NKG7-like</fullName>
    </submittedName>
</protein>
<evidence type="ECO:0000256" key="5">
    <source>
        <dbReference type="ARBA" id="ARBA00023136"/>
    </source>
</evidence>
<evidence type="ECO:0000313" key="10">
    <source>
        <dbReference type="RefSeq" id="XP_072836318.1"/>
    </source>
</evidence>
<keyword evidence="7" id="KW-1185">Reference proteome</keyword>
<dbReference type="RefSeq" id="XP_020663104.2">
    <property type="nucleotide sequence ID" value="XM_020807445.2"/>
</dbReference>
<evidence type="ECO:0000256" key="4">
    <source>
        <dbReference type="ARBA" id="ARBA00022989"/>
    </source>
</evidence>
<dbReference type="Proteomes" id="UP001652642">
    <property type="component" value="Chromosome 9"/>
</dbReference>
<name>A0A6J0UT13_9SAUR</name>
<evidence type="ECO:0000256" key="6">
    <source>
        <dbReference type="SAM" id="Phobius"/>
    </source>
</evidence>
<dbReference type="RefSeq" id="XP_020663103.2">
    <property type="nucleotide sequence ID" value="XM_020807444.2"/>
</dbReference>
<dbReference type="RefSeq" id="XP_072836318.1">
    <property type="nucleotide sequence ID" value="XM_072980217.1"/>
</dbReference>